<accession>A0A2V0P7E2</accession>
<evidence type="ECO:0000256" key="2">
    <source>
        <dbReference type="ARBA" id="ARBA00022692"/>
    </source>
</evidence>
<comment type="caution">
    <text evidence="7">The sequence shown here is derived from an EMBL/GenBank/DDBJ whole genome shotgun (WGS) entry which is preliminary data.</text>
</comment>
<keyword evidence="8" id="KW-1185">Reference proteome</keyword>
<evidence type="ECO:0000313" key="7">
    <source>
        <dbReference type="EMBL" id="GBF93107.1"/>
    </source>
</evidence>
<dbReference type="InterPro" id="IPR009518">
    <property type="entry name" value="PSII_PsbX"/>
</dbReference>
<dbReference type="FunCoup" id="A0A2V0P7E2">
    <property type="interactions" value="480"/>
</dbReference>
<evidence type="ECO:0000313" key="8">
    <source>
        <dbReference type="Proteomes" id="UP000247498"/>
    </source>
</evidence>
<dbReference type="InParanoid" id="A0A2V0P7E2"/>
<dbReference type="Pfam" id="PF06596">
    <property type="entry name" value="PsbX"/>
    <property type="match status" value="1"/>
</dbReference>
<keyword evidence="3 6" id="KW-1133">Transmembrane helix</keyword>
<evidence type="ECO:0000256" key="1">
    <source>
        <dbReference type="ARBA" id="ARBA00022531"/>
    </source>
</evidence>
<dbReference type="STRING" id="307507.A0A2V0P7E2"/>
<dbReference type="AlphaFoldDB" id="A0A2V0P7E2"/>
<keyword evidence="5" id="KW-0604">Photosystem II</keyword>
<evidence type="ECO:0000256" key="3">
    <source>
        <dbReference type="ARBA" id="ARBA00022989"/>
    </source>
</evidence>
<dbReference type="GO" id="GO:0015979">
    <property type="term" value="P:photosynthesis"/>
    <property type="evidence" value="ECO:0007669"/>
    <property type="project" value="UniProtKB-KW"/>
</dbReference>
<proteinExistence type="predicted"/>
<evidence type="ECO:0000256" key="4">
    <source>
        <dbReference type="ARBA" id="ARBA00023136"/>
    </source>
</evidence>
<keyword evidence="2 6" id="KW-0812">Transmembrane</keyword>
<dbReference type="Gene3D" id="1.20.5.510">
    <property type="entry name" value="Single helix bin"/>
    <property type="match status" value="1"/>
</dbReference>
<dbReference type="EMBL" id="BDRX01000037">
    <property type="protein sequence ID" value="GBF93107.1"/>
    <property type="molecule type" value="Genomic_DNA"/>
</dbReference>
<dbReference type="Proteomes" id="UP000247498">
    <property type="component" value="Unassembled WGS sequence"/>
</dbReference>
<evidence type="ECO:0000256" key="6">
    <source>
        <dbReference type="SAM" id="Phobius"/>
    </source>
</evidence>
<dbReference type="PANTHER" id="PTHR34455">
    <property type="entry name" value="OS07G0673550 PROTEIN"/>
    <property type="match status" value="1"/>
</dbReference>
<dbReference type="PANTHER" id="PTHR34455:SF1">
    <property type="entry name" value="OS07G0673550 PROTEIN"/>
    <property type="match status" value="1"/>
</dbReference>
<keyword evidence="4 6" id="KW-0472">Membrane</keyword>
<dbReference type="OrthoDB" id="539365at2759"/>
<name>A0A2V0P7E2_9CHLO</name>
<dbReference type="GO" id="GO:0009523">
    <property type="term" value="C:photosystem II"/>
    <property type="evidence" value="ECO:0007669"/>
    <property type="project" value="UniProtKB-KW"/>
</dbReference>
<reference evidence="7 8" key="1">
    <citation type="journal article" date="2018" name="Sci. Rep.">
        <title>Raphidocelis subcapitata (=Pseudokirchneriella subcapitata) provides an insight into genome evolution and environmental adaptations in the Sphaeropleales.</title>
        <authorList>
            <person name="Suzuki S."/>
            <person name="Yamaguchi H."/>
            <person name="Nakajima N."/>
            <person name="Kawachi M."/>
        </authorList>
    </citation>
    <scope>NUCLEOTIDE SEQUENCE [LARGE SCALE GENOMIC DNA]</scope>
    <source>
        <strain evidence="7 8">NIES-35</strain>
    </source>
</reference>
<evidence type="ECO:0000256" key="5">
    <source>
        <dbReference type="ARBA" id="ARBA00023276"/>
    </source>
</evidence>
<feature type="transmembrane region" description="Helical" evidence="6">
    <location>
        <begin position="94"/>
        <end position="114"/>
    </location>
</feature>
<gene>
    <name evidence="7" type="ORF">Rsub_05718</name>
</gene>
<keyword evidence="1" id="KW-0602">Photosynthesis</keyword>
<protein>
    <submittedName>
        <fullName evidence="7">Photosystem II reaction center X</fullName>
    </submittedName>
</protein>
<sequence>MALKMQTKAAVARTSAVRPAVVRPRMTVRASAQKPEQRAVAAVTAGVISGVGAMMANPLVAEAAVTPSLKARPVTPPLQPPRAPVITPRPLPSLVAGGVVLAGIAGAITAVSTFDPVKRG</sequence>
<organism evidence="7 8">
    <name type="scientific">Raphidocelis subcapitata</name>
    <dbReference type="NCBI Taxonomy" id="307507"/>
    <lineage>
        <taxon>Eukaryota</taxon>
        <taxon>Viridiplantae</taxon>
        <taxon>Chlorophyta</taxon>
        <taxon>core chlorophytes</taxon>
        <taxon>Chlorophyceae</taxon>
        <taxon>CS clade</taxon>
        <taxon>Sphaeropleales</taxon>
        <taxon>Selenastraceae</taxon>
        <taxon>Raphidocelis</taxon>
    </lineage>
</organism>